<dbReference type="InterPro" id="IPR003787">
    <property type="entry name" value="Sulphur_relay_DsrE/F-like"/>
</dbReference>
<dbReference type="Gene3D" id="3.40.1260.10">
    <property type="entry name" value="DsrEFH-like"/>
    <property type="match status" value="1"/>
</dbReference>
<dbReference type="AlphaFoldDB" id="A0A2T0MBE4"/>
<dbReference type="RefSeq" id="WP_106146092.1">
    <property type="nucleotide sequence ID" value="NZ_PVYX01000002.1"/>
</dbReference>
<evidence type="ECO:0000313" key="2">
    <source>
        <dbReference type="Proteomes" id="UP000237640"/>
    </source>
</evidence>
<reference evidence="1 2" key="1">
    <citation type="submission" date="2018-03" db="EMBL/GenBank/DDBJ databases">
        <title>Genomic Encyclopedia of Archaeal and Bacterial Type Strains, Phase II (KMG-II): from individual species to whole genera.</title>
        <authorList>
            <person name="Goeker M."/>
        </authorList>
    </citation>
    <scope>NUCLEOTIDE SEQUENCE [LARGE SCALE GENOMIC DNA]</scope>
    <source>
        <strain evidence="1 2">DSM 25027</strain>
    </source>
</reference>
<dbReference type="InterPro" id="IPR027396">
    <property type="entry name" value="DsrEFH-like"/>
</dbReference>
<dbReference type="Pfam" id="PF02635">
    <property type="entry name" value="DsrE"/>
    <property type="match status" value="1"/>
</dbReference>
<proteinExistence type="predicted"/>
<sequence length="179" mass="19846">MKLSDFFLPSILILPMLISAQEKKAGPVLKEYGKVWKIENPDFATDTTMEYKVVFDVMNSPKSPTALNRSIETAARFLNMHAQSGVPESQLKVALVIHGKAAKDVITNQAYQARFGSPNPNHDMINQLMDSGVEIILCGQSSKSRDYPKEDLISGVQISLSAMTALIQLQNKGYQLIKF</sequence>
<dbReference type="SUPFAM" id="SSF75169">
    <property type="entry name" value="DsrEFH-like"/>
    <property type="match status" value="1"/>
</dbReference>
<name>A0A2T0MBE4_9FLAO</name>
<evidence type="ECO:0000313" key="1">
    <source>
        <dbReference type="EMBL" id="PRX54732.1"/>
    </source>
</evidence>
<gene>
    <name evidence="1" type="ORF">CLV81_3136</name>
</gene>
<accession>A0A2T0MBE4</accession>
<dbReference type="Proteomes" id="UP000237640">
    <property type="component" value="Unassembled WGS sequence"/>
</dbReference>
<dbReference type="OrthoDB" id="7206705at2"/>
<dbReference type="EMBL" id="PVYX01000002">
    <property type="protein sequence ID" value="PRX54732.1"/>
    <property type="molecule type" value="Genomic_DNA"/>
</dbReference>
<protein>
    <submittedName>
        <fullName evidence="1">Intracellular sulfur oxidation DsrE/DsrF family protein</fullName>
    </submittedName>
</protein>
<keyword evidence="2" id="KW-1185">Reference proteome</keyword>
<dbReference type="PANTHER" id="PTHR37691:SF1">
    <property type="entry name" value="BLR3518 PROTEIN"/>
    <property type="match status" value="1"/>
</dbReference>
<organism evidence="1 2">
    <name type="scientific">Flagellimonas meridianipacifica</name>
    <dbReference type="NCBI Taxonomy" id="1080225"/>
    <lineage>
        <taxon>Bacteria</taxon>
        <taxon>Pseudomonadati</taxon>
        <taxon>Bacteroidota</taxon>
        <taxon>Flavobacteriia</taxon>
        <taxon>Flavobacteriales</taxon>
        <taxon>Flavobacteriaceae</taxon>
        <taxon>Flagellimonas</taxon>
    </lineage>
</organism>
<dbReference type="PANTHER" id="PTHR37691">
    <property type="entry name" value="BLR3518 PROTEIN"/>
    <property type="match status" value="1"/>
</dbReference>
<comment type="caution">
    <text evidence="1">The sequence shown here is derived from an EMBL/GenBank/DDBJ whole genome shotgun (WGS) entry which is preliminary data.</text>
</comment>